<protein>
    <submittedName>
        <fullName evidence="4">16S rRNA (Guanine(966)-N(2))-methyltransferase RsmD</fullName>
    </submittedName>
</protein>
<dbReference type="InterPro" id="IPR002052">
    <property type="entry name" value="DNA_methylase_N6_adenine_CS"/>
</dbReference>
<gene>
    <name evidence="4" type="ORF">SAMN05660923_01682</name>
</gene>
<dbReference type="GO" id="GO:0008168">
    <property type="term" value="F:methyltransferase activity"/>
    <property type="evidence" value="ECO:0007669"/>
    <property type="project" value="UniProtKB-KW"/>
</dbReference>
<dbReference type="RefSeq" id="WP_093752707.1">
    <property type="nucleotide sequence ID" value="NZ_BSYN01000006.1"/>
</dbReference>
<dbReference type="EMBL" id="FNNG01000006">
    <property type="protein sequence ID" value="SDX07102.1"/>
    <property type="molecule type" value="Genomic_DNA"/>
</dbReference>
<evidence type="ECO:0000313" key="5">
    <source>
        <dbReference type="Proteomes" id="UP000198828"/>
    </source>
</evidence>
<dbReference type="PIRSF" id="PIRSF004553">
    <property type="entry name" value="CHP00095"/>
    <property type="match status" value="1"/>
</dbReference>
<dbReference type="Proteomes" id="UP000198828">
    <property type="component" value="Unassembled WGS sequence"/>
</dbReference>
<dbReference type="CDD" id="cd02440">
    <property type="entry name" value="AdoMet_MTases"/>
    <property type="match status" value="1"/>
</dbReference>
<dbReference type="InterPro" id="IPR029063">
    <property type="entry name" value="SAM-dependent_MTases_sf"/>
</dbReference>
<keyword evidence="2 4" id="KW-0808">Transferase</keyword>
<keyword evidence="5" id="KW-1185">Reference proteome</keyword>
<dbReference type="SUPFAM" id="SSF53335">
    <property type="entry name" value="S-adenosyl-L-methionine-dependent methyltransferases"/>
    <property type="match status" value="1"/>
</dbReference>
<organism evidence="4 5">
    <name type="scientific">Tepidimicrobium xylanilyticum</name>
    <dbReference type="NCBI Taxonomy" id="1123352"/>
    <lineage>
        <taxon>Bacteria</taxon>
        <taxon>Bacillati</taxon>
        <taxon>Bacillota</taxon>
        <taxon>Tissierellia</taxon>
        <taxon>Tissierellales</taxon>
        <taxon>Tepidimicrobiaceae</taxon>
        <taxon>Tepidimicrobium</taxon>
    </lineage>
</organism>
<dbReference type="PROSITE" id="PS00092">
    <property type="entry name" value="N6_MTASE"/>
    <property type="match status" value="1"/>
</dbReference>
<dbReference type="PANTHER" id="PTHR43542">
    <property type="entry name" value="METHYLTRANSFERASE"/>
    <property type="match status" value="1"/>
</dbReference>
<reference evidence="4 5" key="1">
    <citation type="submission" date="2016-10" db="EMBL/GenBank/DDBJ databases">
        <authorList>
            <person name="de Groot N.N."/>
        </authorList>
    </citation>
    <scope>NUCLEOTIDE SEQUENCE [LARGE SCALE GENOMIC DNA]</scope>
    <source>
        <strain evidence="4 5">DSM 23310</strain>
    </source>
</reference>
<name>A0A1H2YPE5_9FIRM</name>
<dbReference type="NCBIfam" id="TIGR00095">
    <property type="entry name" value="16S rRNA (guanine(966)-N(2))-methyltransferase RsmD"/>
    <property type="match status" value="1"/>
</dbReference>
<proteinExistence type="predicted"/>
<feature type="region of interest" description="Disordered" evidence="3">
    <location>
        <begin position="1"/>
        <end position="21"/>
    </location>
</feature>
<dbReference type="Pfam" id="PF03602">
    <property type="entry name" value="Cons_hypoth95"/>
    <property type="match status" value="1"/>
</dbReference>
<evidence type="ECO:0000256" key="2">
    <source>
        <dbReference type="ARBA" id="ARBA00022679"/>
    </source>
</evidence>
<dbReference type="GO" id="GO:0003676">
    <property type="term" value="F:nucleic acid binding"/>
    <property type="evidence" value="ECO:0007669"/>
    <property type="project" value="InterPro"/>
</dbReference>
<evidence type="ECO:0000313" key="4">
    <source>
        <dbReference type="EMBL" id="SDX07102.1"/>
    </source>
</evidence>
<dbReference type="OrthoDB" id="9803017at2"/>
<dbReference type="InterPro" id="IPR004398">
    <property type="entry name" value="RNA_MeTrfase_RsmD"/>
</dbReference>
<dbReference type="AlphaFoldDB" id="A0A1H2YPE5"/>
<evidence type="ECO:0000256" key="3">
    <source>
        <dbReference type="SAM" id="MobiDB-lite"/>
    </source>
</evidence>
<keyword evidence="1 4" id="KW-0489">Methyltransferase</keyword>
<evidence type="ECO:0000256" key="1">
    <source>
        <dbReference type="ARBA" id="ARBA00022603"/>
    </source>
</evidence>
<dbReference type="PANTHER" id="PTHR43542:SF1">
    <property type="entry name" value="METHYLTRANSFERASE"/>
    <property type="match status" value="1"/>
</dbReference>
<dbReference type="Gene3D" id="3.40.50.150">
    <property type="entry name" value="Vaccinia Virus protein VP39"/>
    <property type="match status" value="1"/>
</dbReference>
<sequence>MRVIAGSKKGFRLKGPKSKDIRPTEDRIKESLFNILGYIDENSLVLDLFAGTGSIGIEFLSRGAKKVYFVDKSYESIRCIDENLKHTCLKDSAEILKKDAFKALDLLREKDIKFDYIFIDPPYGRNLLERVLIKIDEVNILREEGLIVLEHERNYVLNHIFNSLIKIDSRNYGDKSLSFFKKRDRREK</sequence>
<dbReference type="GO" id="GO:0031167">
    <property type="term" value="P:rRNA methylation"/>
    <property type="evidence" value="ECO:0007669"/>
    <property type="project" value="InterPro"/>
</dbReference>
<accession>A0A1H2YPE5</accession>